<keyword evidence="4 8" id="KW-0812">Transmembrane</keyword>
<dbReference type="Pfam" id="PF06027">
    <property type="entry name" value="SLC35F"/>
    <property type="match status" value="1"/>
</dbReference>
<evidence type="ECO:0000313" key="9">
    <source>
        <dbReference type="EMBL" id="KAJ4462323.1"/>
    </source>
</evidence>
<evidence type="ECO:0000256" key="6">
    <source>
        <dbReference type="ARBA" id="ARBA00023136"/>
    </source>
</evidence>
<feature type="transmembrane region" description="Helical" evidence="8">
    <location>
        <begin position="125"/>
        <end position="146"/>
    </location>
</feature>
<evidence type="ECO:0000313" key="10">
    <source>
        <dbReference type="Proteomes" id="UP001141327"/>
    </source>
</evidence>
<evidence type="ECO:0000256" key="7">
    <source>
        <dbReference type="SAM" id="MobiDB-lite"/>
    </source>
</evidence>
<dbReference type="SUPFAM" id="SSF103481">
    <property type="entry name" value="Multidrug resistance efflux transporter EmrE"/>
    <property type="match status" value="1"/>
</dbReference>
<keyword evidence="10" id="KW-1185">Reference proteome</keyword>
<comment type="subcellular location">
    <subcellularLocation>
        <location evidence="1">Membrane</location>
        <topology evidence="1">Multi-pass membrane protein</topology>
    </subcellularLocation>
</comment>
<name>A0ABQ8UU03_9EUKA</name>
<feature type="transmembrane region" description="Helical" evidence="8">
    <location>
        <begin position="246"/>
        <end position="271"/>
    </location>
</feature>
<reference evidence="9" key="1">
    <citation type="journal article" date="2022" name="bioRxiv">
        <title>Genomics of Preaxostyla Flagellates Illuminates Evolutionary Transitions and the Path Towards Mitochondrial Loss.</title>
        <authorList>
            <person name="Novak L.V.F."/>
            <person name="Treitli S.C."/>
            <person name="Pyrih J."/>
            <person name="Halakuc P."/>
            <person name="Pipaliya S.V."/>
            <person name="Vacek V."/>
            <person name="Brzon O."/>
            <person name="Soukal P."/>
            <person name="Eme L."/>
            <person name="Dacks J.B."/>
            <person name="Karnkowska A."/>
            <person name="Elias M."/>
            <person name="Hampl V."/>
        </authorList>
    </citation>
    <scope>NUCLEOTIDE SEQUENCE</scope>
    <source>
        <strain evidence="9">RCP-MX</strain>
    </source>
</reference>
<dbReference type="PANTHER" id="PTHR13146:SF3">
    <property type="entry name" value="EAMA DOMAIN-CONTAINING PROTEIN"/>
    <property type="match status" value="1"/>
</dbReference>
<feature type="transmembrane region" description="Helical" evidence="8">
    <location>
        <begin position="12"/>
        <end position="36"/>
    </location>
</feature>
<comment type="similarity">
    <text evidence="2">Belongs to the SLC35F solute transporter family.</text>
</comment>
<dbReference type="PANTHER" id="PTHR13146">
    <property type="match status" value="1"/>
</dbReference>
<feature type="transmembrane region" description="Helical" evidence="8">
    <location>
        <begin position="213"/>
        <end position="234"/>
    </location>
</feature>
<organism evidence="9 10">
    <name type="scientific">Paratrimastix pyriformis</name>
    <dbReference type="NCBI Taxonomy" id="342808"/>
    <lineage>
        <taxon>Eukaryota</taxon>
        <taxon>Metamonada</taxon>
        <taxon>Preaxostyla</taxon>
        <taxon>Paratrimastigidae</taxon>
        <taxon>Paratrimastix</taxon>
    </lineage>
</organism>
<evidence type="ECO:0000256" key="5">
    <source>
        <dbReference type="ARBA" id="ARBA00022989"/>
    </source>
</evidence>
<proteinExistence type="inferred from homology"/>
<feature type="transmembrane region" description="Helical" evidence="8">
    <location>
        <begin position="56"/>
        <end position="75"/>
    </location>
</feature>
<feature type="region of interest" description="Disordered" evidence="7">
    <location>
        <begin position="86"/>
        <end position="114"/>
    </location>
</feature>
<comment type="caution">
    <text evidence="9">The sequence shown here is derived from an EMBL/GenBank/DDBJ whole genome shotgun (WGS) entry which is preliminary data.</text>
</comment>
<dbReference type="InterPro" id="IPR037185">
    <property type="entry name" value="EmrE-like"/>
</dbReference>
<sequence length="399" mass="44826">MAGTQHFSKGWKAFVVTMMLISGTVTVVTTAAMFQLKSLGIMDDVHYFKKPWFETLAMFIGMFLCLFWHFLNVACARKKKDTLLPPNEPALNSTSADSDKAEQGSYGAVPPKEEKPKEMAGWKKYMAFAIPATCDLIATTLMYIGLMYTTASVFQILRGFMVVMTCILNLTFMKRKMRPYKFVGVGVVLMGLVLVGVSLVFDPTHQETTEGGSPIIGILLIIGAQLVQGTQIVIEEVLLSNLKAPPLLIVGMEGFWGILEMSIMLTVVYFVPGKDIGGHWENTLDTFVMLSNDWVLVMTLVFYFFAILFYNYFGMCVTQALSSVNRTIIESARTACIWVTDLLLYYVITAGTYYQIGEWWTDWSVLELLGFLVVFAGTMIYNDWLIIPGMNYMPFPPKK</sequence>
<dbReference type="EMBL" id="JAPMOS010000003">
    <property type="protein sequence ID" value="KAJ4462323.1"/>
    <property type="molecule type" value="Genomic_DNA"/>
</dbReference>
<feature type="transmembrane region" description="Helical" evidence="8">
    <location>
        <begin position="368"/>
        <end position="387"/>
    </location>
</feature>
<feature type="transmembrane region" description="Helical" evidence="8">
    <location>
        <begin position="294"/>
        <end position="314"/>
    </location>
</feature>
<evidence type="ECO:0000256" key="2">
    <source>
        <dbReference type="ARBA" id="ARBA00007863"/>
    </source>
</evidence>
<keyword evidence="5 8" id="KW-1133">Transmembrane helix</keyword>
<keyword evidence="6 8" id="KW-0472">Membrane</keyword>
<feature type="transmembrane region" description="Helical" evidence="8">
    <location>
        <begin position="335"/>
        <end position="356"/>
    </location>
</feature>
<evidence type="ECO:0000256" key="4">
    <source>
        <dbReference type="ARBA" id="ARBA00022692"/>
    </source>
</evidence>
<evidence type="ECO:0000256" key="1">
    <source>
        <dbReference type="ARBA" id="ARBA00004141"/>
    </source>
</evidence>
<gene>
    <name evidence="9" type="ORF">PAPYR_933</name>
</gene>
<evidence type="ECO:0000256" key="3">
    <source>
        <dbReference type="ARBA" id="ARBA00022448"/>
    </source>
</evidence>
<dbReference type="Proteomes" id="UP001141327">
    <property type="component" value="Unassembled WGS sequence"/>
</dbReference>
<feature type="transmembrane region" description="Helical" evidence="8">
    <location>
        <begin position="182"/>
        <end position="201"/>
    </location>
</feature>
<feature type="transmembrane region" description="Helical" evidence="8">
    <location>
        <begin position="152"/>
        <end position="170"/>
    </location>
</feature>
<protein>
    <submittedName>
        <fullName evidence="9">Integral membrane protein</fullName>
    </submittedName>
</protein>
<dbReference type="InterPro" id="IPR009262">
    <property type="entry name" value="SLC35_F1/F2/F6"/>
</dbReference>
<accession>A0ABQ8UU03</accession>
<evidence type="ECO:0000256" key="8">
    <source>
        <dbReference type="SAM" id="Phobius"/>
    </source>
</evidence>
<keyword evidence="3" id="KW-0813">Transport</keyword>